<protein>
    <submittedName>
        <fullName evidence="1">Uncharacterized protein</fullName>
    </submittedName>
</protein>
<dbReference type="AlphaFoldDB" id="A0A0A8YVK7"/>
<evidence type="ECO:0000313" key="1">
    <source>
        <dbReference type="EMBL" id="JAD26622.1"/>
    </source>
</evidence>
<reference evidence="1" key="1">
    <citation type="submission" date="2014-09" db="EMBL/GenBank/DDBJ databases">
        <authorList>
            <person name="Magalhaes I.L.F."/>
            <person name="Oliveira U."/>
            <person name="Santos F.R."/>
            <person name="Vidigal T.H.D.A."/>
            <person name="Brescovit A.D."/>
            <person name="Santos A.J."/>
        </authorList>
    </citation>
    <scope>NUCLEOTIDE SEQUENCE</scope>
    <source>
        <tissue evidence="1">Shoot tissue taken approximately 20 cm above the soil surface</tissue>
    </source>
</reference>
<dbReference type="EMBL" id="GBRH01271273">
    <property type="protein sequence ID" value="JAD26622.1"/>
    <property type="molecule type" value="Transcribed_RNA"/>
</dbReference>
<sequence>MDQESMRRLPCGAARSARDRIIHTVNNIISFPNYICRKAGGVLEAFQGG</sequence>
<proteinExistence type="predicted"/>
<reference evidence="1" key="2">
    <citation type="journal article" date="2015" name="Data Brief">
        <title>Shoot transcriptome of the giant reed, Arundo donax.</title>
        <authorList>
            <person name="Barrero R.A."/>
            <person name="Guerrero F.D."/>
            <person name="Moolhuijzen P."/>
            <person name="Goolsby J.A."/>
            <person name="Tidwell J."/>
            <person name="Bellgard S.E."/>
            <person name="Bellgard M.I."/>
        </authorList>
    </citation>
    <scope>NUCLEOTIDE SEQUENCE</scope>
    <source>
        <tissue evidence="1">Shoot tissue taken approximately 20 cm above the soil surface</tissue>
    </source>
</reference>
<organism evidence="1">
    <name type="scientific">Arundo donax</name>
    <name type="common">Giant reed</name>
    <name type="synonym">Donax arundinaceus</name>
    <dbReference type="NCBI Taxonomy" id="35708"/>
    <lineage>
        <taxon>Eukaryota</taxon>
        <taxon>Viridiplantae</taxon>
        <taxon>Streptophyta</taxon>
        <taxon>Embryophyta</taxon>
        <taxon>Tracheophyta</taxon>
        <taxon>Spermatophyta</taxon>
        <taxon>Magnoliopsida</taxon>
        <taxon>Liliopsida</taxon>
        <taxon>Poales</taxon>
        <taxon>Poaceae</taxon>
        <taxon>PACMAD clade</taxon>
        <taxon>Arundinoideae</taxon>
        <taxon>Arundineae</taxon>
        <taxon>Arundo</taxon>
    </lineage>
</organism>
<accession>A0A0A8YVK7</accession>
<name>A0A0A8YVK7_ARUDO</name>